<gene>
    <name evidence="1" type="ORF">M9H77_25981</name>
</gene>
<name>A0ACC0ACN1_CATRO</name>
<evidence type="ECO:0000313" key="1">
    <source>
        <dbReference type="EMBL" id="KAI5657188.1"/>
    </source>
</evidence>
<dbReference type="EMBL" id="CM044706">
    <property type="protein sequence ID" value="KAI5657188.1"/>
    <property type="molecule type" value="Genomic_DNA"/>
</dbReference>
<evidence type="ECO:0000313" key="2">
    <source>
        <dbReference type="Proteomes" id="UP001060085"/>
    </source>
</evidence>
<dbReference type="Proteomes" id="UP001060085">
    <property type="component" value="Linkage Group LG06"/>
</dbReference>
<organism evidence="1 2">
    <name type="scientific">Catharanthus roseus</name>
    <name type="common">Madagascar periwinkle</name>
    <name type="synonym">Vinca rosea</name>
    <dbReference type="NCBI Taxonomy" id="4058"/>
    <lineage>
        <taxon>Eukaryota</taxon>
        <taxon>Viridiplantae</taxon>
        <taxon>Streptophyta</taxon>
        <taxon>Embryophyta</taxon>
        <taxon>Tracheophyta</taxon>
        <taxon>Spermatophyta</taxon>
        <taxon>Magnoliopsida</taxon>
        <taxon>eudicotyledons</taxon>
        <taxon>Gunneridae</taxon>
        <taxon>Pentapetalae</taxon>
        <taxon>asterids</taxon>
        <taxon>lamiids</taxon>
        <taxon>Gentianales</taxon>
        <taxon>Apocynaceae</taxon>
        <taxon>Rauvolfioideae</taxon>
        <taxon>Vinceae</taxon>
        <taxon>Catharanthinae</taxon>
        <taxon>Catharanthus</taxon>
    </lineage>
</organism>
<comment type="caution">
    <text evidence="1">The sequence shown here is derived from an EMBL/GenBank/DDBJ whole genome shotgun (WGS) entry which is preliminary data.</text>
</comment>
<reference evidence="2" key="1">
    <citation type="journal article" date="2023" name="Nat. Plants">
        <title>Single-cell RNA sequencing provides a high-resolution roadmap for understanding the multicellular compartmentation of specialized metabolism.</title>
        <authorList>
            <person name="Sun S."/>
            <person name="Shen X."/>
            <person name="Li Y."/>
            <person name="Li Y."/>
            <person name="Wang S."/>
            <person name="Li R."/>
            <person name="Zhang H."/>
            <person name="Shen G."/>
            <person name="Guo B."/>
            <person name="Wei J."/>
            <person name="Xu J."/>
            <person name="St-Pierre B."/>
            <person name="Chen S."/>
            <person name="Sun C."/>
        </authorList>
    </citation>
    <scope>NUCLEOTIDE SEQUENCE [LARGE SCALE GENOMIC DNA]</scope>
</reference>
<accession>A0ACC0ACN1</accession>
<proteinExistence type="predicted"/>
<sequence>MQEWFTGHSCSKFLPDVPTYGEESFRKDVYRPDIIHDQDNACMEVKADDRQTDLTERSSKSRHLVKLHKHQIGDKKGQQNFMRPDKRWRRKLQPRALLCQLVSSLRTENRCRRKCCLVFVTDGNGVSVPDIRRNNKKSSIMSSGTRFTDIQLSCQLLLMSRGIGHLAISTYYLLTATTFARNKLQHEGTAMNASVIALQVFFGPDQLDRRFCGPDAVI</sequence>
<keyword evidence="2" id="KW-1185">Reference proteome</keyword>
<protein>
    <submittedName>
        <fullName evidence="1">Uncharacterized protein</fullName>
    </submittedName>
</protein>